<accession>A0A6A6DN02</accession>
<evidence type="ECO:0000313" key="3">
    <source>
        <dbReference type="Proteomes" id="UP000800200"/>
    </source>
</evidence>
<evidence type="ECO:0000313" key="2">
    <source>
        <dbReference type="EMBL" id="KAF2180871.1"/>
    </source>
</evidence>
<dbReference type="Pfam" id="PF14832">
    <property type="entry name" value="Tautomerase_3"/>
    <property type="match status" value="1"/>
</dbReference>
<dbReference type="Gene3D" id="3.30.429.10">
    <property type="entry name" value="Macrophage Migration Inhibitory Factor"/>
    <property type="match status" value="1"/>
</dbReference>
<dbReference type="OrthoDB" id="2129288at2759"/>
<dbReference type="Proteomes" id="UP000800200">
    <property type="component" value="Unassembled WGS sequence"/>
</dbReference>
<dbReference type="InterPro" id="IPR014347">
    <property type="entry name" value="Tautomerase/MIF_sf"/>
</dbReference>
<evidence type="ECO:0000259" key="1">
    <source>
        <dbReference type="Pfam" id="PF14832"/>
    </source>
</evidence>
<gene>
    <name evidence="2" type="ORF">K469DRAFT_591138</name>
</gene>
<protein>
    <recommendedName>
        <fullName evidence="1">Tautomerase cis-CaaD-like domain-containing protein</fullName>
    </recommendedName>
</protein>
<dbReference type="InterPro" id="IPR028116">
    <property type="entry name" value="Cis-CaaD-like"/>
</dbReference>
<keyword evidence="3" id="KW-1185">Reference proteome</keyword>
<feature type="domain" description="Tautomerase cis-CaaD-like" evidence="1">
    <location>
        <begin position="1"/>
        <end position="140"/>
    </location>
</feature>
<proteinExistence type="predicted"/>
<reference evidence="2" key="1">
    <citation type="journal article" date="2020" name="Stud. Mycol.">
        <title>101 Dothideomycetes genomes: a test case for predicting lifestyles and emergence of pathogens.</title>
        <authorList>
            <person name="Haridas S."/>
            <person name="Albert R."/>
            <person name="Binder M."/>
            <person name="Bloem J."/>
            <person name="Labutti K."/>
            <person name="Salamov A."/>
            <person name="Andreopoulos B."/>
            <person name="Baker S."/>
            <person name="Barry K."/>
            <person name="Bills G."/>
            <person name="Bluhm B."/>
            <person name="Cannon C."/>
            <person name="Castanera R."/>
            <person name="Culley D."/>
            <person name="Daum C."/>
            <person name="Ezra D."/>
            <person name="Gonzalez J."/>
            <person name="Henrissat B."/>
            <person name="Kuo A."/>
            <person name="Liang C."/>
            <person name="Lipzen A."/>
            <person name="Lutzoni F."/>
            <person name="Magnuson J."/>
            <person name="Mondo S."/>
            <person name="Nolan M."/>
            <person name="Ohm R."/>
            <person name="Pangilinan J."/>
            <person name="Park H.-J."/>
            <person name="Ramirez L."/>
            <person name="Alfaro M."/>
            <person name="Sun H."/>
            <person name="Tritt A."/>
            <person name="Yoshinaga Y."/>
            <person name="Zwiers L.-H."/>
            <person name="Turgeon B."/>
            <person name="Goodwin S."/>
            <person name="Spatafora J."/>
            <person name="Crous P."/>
            <person name="Grigoriev I."/>
        </authorList>
    </citation>
    <scope>NUCLEOTIDE SEQUENCE</scope>
    <source>
        <strain evidence="2">CBS 207.26</strain>
    </source>
</reference>
<dbReference type="AlphaFoldDB" id="A0A6A6DN02"/>
<organism evidence="2 3">
    <name type="scientific">Zopfia rhizophila CBS 207.26</name>
    <dbReference type="NCBI Taxonomy" id="1314779"/>
    <lineage>
        <taxon>Eukaryota</taxon>
        <taxon>Fungi</taxon>
        <taxon>Dikarya</taxon>
        <taxon>Ascomycota</taxon>
        <taxon>Pezizomycotina</taxon>
        <taxon>Dothideomycetes</taxon>
        <taxon>Dothideomycetes incertae sedis</taxon>
        <taxon>Zopfiaceae</taxon>
        <taxon>Zopfia</taxon>
    </lineage>
</organism>
<name>A0A6A6DN02_9PEZI</name>
<dbReference type="EMBL" id="ML994655">
    <property type="protein sequence ID" value="KAF2180871.1"/>
    <property type="molecule type" value="Genomic_DNA"/>
</dbReference>
<sequence>MPLWLVFHPEGTFEDVASRKALSQDITKIYTEINLPAFYVVINFIKMSVGQTWVSGEQKTEKPFIRLVAEHIAVHLPNSDEVYKRTTTRIDQALKPHIDDKGYDWEFHVDETERRLWKVNGMIPPPFNSEEEKSWVRENRPVPYPGAY</sequence>